<reference evidence="1 2" key="1">
    <citation type="journal article" date="2017" name="Mol. Biol. Evol.">
        <title>The 4-celled Tetrabaena socialis nuclear genome reveals the essential components for genetic control of cell number at the origin of multicellularity in the volvocine lineage.</title>
        <authorList>
            <person name="Featherston J."/>
            <person name="Arakaki Y."/>
            <person name="Hanschen E.R."/>
            <person name="Ferris P.J."/>
            <person name="Michod R.E."/>
            <person name="Olson B.J.S.C."/>
            <person name="Nozaki H."/>
            <person name="Durand P.M."/>
        </authorList>
    </citation>
    <scope>NUCLEOTIDE SEQUENCE [LARGE SCALE GENOMIC DNA]</scope>
    <source>
        <strain evidence="1 2">NIES-571</strain>
    </source>
</reference>
<protein>
    <submittedName>
        <fullName evidence="1">Uncharacterized protein</fullName>
    </submittedName>
</protein>
<comment type="caution">
    <text evidence="1">The sequence shown here is derived from an EMBL/GenBank/DDBJ whole genome shotgun (WGS) entry which is preliminary data.</text>
</comment>
<name>A0A2J8A925_9CHLO</name>
<evidence type="ECO:0000313" key="2">
    <source>
        <dbReference type="Proteomes" id="UP000236333"/>
    </source>
</evidence>
<sequence>MAVRRPDGCRKGGLLPPGGPEVVPEAAIPGAAVLMLGCWRPVRCAAPAERAGAAAREPLELLLECSKVRLLLLEILELLQGRCDLHLPEAVLRGERLLVVLRHVHVLVARPGPSQLLPESALQMLRLDELRLKS</sequence>
<keyword evidence="2" id="KW-1185">Reference proteome</keyword>
<organism evidence="1 2">
    <name type="scientific">Tetrabaena socialis</name>
    <dbReference type="NCBI Taxonomy" id="47790"/>
    <lineage>
        <taxon>Eukaryota</taxon>
        <taxon>Viridiplantae</taxon>
        <taxon>Chlorophyta</taxon>
        <taxon>core chlorophytes</taxon>
        <taxon>Chlorophyceae</taxon>
        <taxon>CS clade</taxon>
        <taxon>Chlamydomonadales</taxon>
        <taxon>Tetrabaenaceae</taxon>
        <taxon>Tetrabaena</taxon>
    </lineage>
</organism>
<dbReference type="AlphaFoldDB" id="A0A2J8A925"/>
<dbReference type="EMBL" id="PGGS01000108">
    <property type="protein sequence ID" value="PNH09010.1"/>
    <property type="molecule type" value="Genomic_DNA"/>
</dbReference>
<gene>
    <name evidence="1" type="ORF">TSOC_004417</name>
</gene>
<dbReference type="Proteomes" id="UP000236333">
    <property type="component" value="Unassembled WGS sequence"/>
</dbReference>
<proteinExistence type="predicted"/>
<accession>A0A2J8A925</accession>
<evidence type="ECO:0000313" key="1">
    <source>
        <dbReference type="EMBL" id="PNH09010.1"/>
    </source>
</evidence>